<name>A0A1I2LL26_9CLOT</name>
<evidence type="ECO:0000256" key="9">
    <source>
        <dbReference type="ARBA" id="ARBA00023163"/>
    </source>
</evidence>
<sequence length="351" mass="40780">MEFTKKEKNYIKSKPYCLNVLRGPCEWYRDLSLNRIAYLKNNYCLNEKQNIIYLAEKENLDEIQTKFLQIDQSRDYLSLFSFLNVGVAFYPLEELNNMTSLENYSHIFIEGVKAFNCYRDEILEFLNHDCKPCLSILAENRDRIKKSGISIKFKNVRYALPKKDNMNNTKECVNERNCESNIDTEFECFKYVDLRHGNAISYKREISKLEEIIIGENKEYVDKKSLIEVPLYSNIAAGEPIEINPVAEDHFYIPDYMLRGVKNCFFLQVRGDSMKNADINNGDYVLIRQQNSANNGDIVAVDLDGEATLKRLKLNSKEAYLMPENPKYNPINLRENMGTILGLAVAIVKKI</sequence>
<keyword evidence="7" id="KW-0805">Transcription regulation</keyword>
<dbReference type="RefSeq" id="WP_027638746.1">
    <property type="nucleotide sequence ID" value="NZ_BAAACD010000033.1"/>
</dbReference>
<proteinExistence type="inferred from homology"/>
<dbReference type="GO" id="GO:0009432">
    <property type="term" value="P:SOS response"/>
    <property type="evidence" value="ECO:0007669"/>
    <property type="project" value="UniProtKB-KW"/>
</dbReference>
<dbReference type="GO" id="GO:0045892">
    <property type="term" value="P:negative regulation of DNA-templated transcription"/>
    <property type="evidence" value="ECO:0007669"/>
    <property type="project" value="InterPro"/>
</dbReference>
<evidence type="ECO:0000256" key="5">
    <source>
        <dbReference type="ARBA" id="ARBA00022801"/>
    </source>
</evidence>
<keyword evidence="6 12" id="KW-0068">Autocatalytic cleavage</keyword>
<dbReference type="GO" id="GO:0003677">
    <property type="term" value="F:DNA binding"/>
    <property type="evidence" value="ECO:0007669"/>
    <property type="project" value="UniProtKB-KW"/>
</dbReference>
<dbReference type="InterPro" id="IPR036286">
    <property type="entry name" value="LexA/Signal_pep-like_sf"/>
</dbReference>
<evidence type="ECO:0000256" key="6">
    <source>
        <dbReference type="ARBA" id="ARBA00022813"/>
    </source>
</evidence>
<dbReference type="PRINTS" id="PR00726">
    <property type="entry name" value="LEXASERPTASE"/>
</dbReference>
<keyword evidence="10" id="KW-0234">DNA repair</keyword>
<keyword evidence="8" id="KW-0238">DNA-binding</keyword>
<protein>
    <submittedName>
        <fullName evidence="14">SOS regulatory protein LexA</fullName>
    </submittedName>
</protein>
<evidence type="ECO:0000256" key="1">
    <source>
        <dbReference type="ARBA" id="ARBA00007484"/>
    </source>
</evidence>
<keyword evidence="15" id="KW-1185">Reference proteome</keyword>
<evidence type="ECO:0000259" key="13">
    <source>
        <dbReference type="Pfam" id="PF00717"/>
    </source>
</evidence>
<dbReference type="EMBL" id="FOOE01000010">
    <property type="protein sequence ID" value="SFF79160.1"/>
    <property type="molecule type" value="Genomic_DNA"/>
</dbReference>
<feature type="domain" description="Peptidase S24/S26A/S26B/S26C" evidence="13">
    <location>
        <begin position="230"/>
        <end position="344"/>
    </location>
</feature>
<dbReference type="PANTHER" id="PTHR33516">
    <property type="entry name" value="LEXA REPRESSOR"/>
    <property type="match status" value="1"/>
</dbReference>
<dbReference type="GO" id="GO:0004252">
    <property type="term" value="F:serine-type endopeptidase activity"/>
    <property type="evidence" value="ECO:0007669"/>
    <property type="project" value="InterPro"/>
</dbReference>
<evidence type="ECO:0000256" key="7">
    <source>
        <dbReference type="ARBA" id="ARBA00023015"/>
    </source>
</evidence>
<evidence type="ECO:0000256" key="12">
    <source>
        <dbReference type="RuleBase" id="RU003991"/>
    </source>
</evidence>
<dbReference type="Gene3D" id="2.10.109.10">
    <property type="entry name" value="Umud Fragment, subunit A"/>
    <property type="match status" value="1"/>
</dbReference>
<dbReference type="InterPro" id="IPR015927">
    <property type="entry name" value="Peptidase_S24_S26A/B/C"/>
</dbReference>
<dbReference type="InterPro" id="IPR050077">
    <property type="entry name" value="LexA_repressor"/>
</dbReference>
<dbReference type="NCBIfam" id="TIGR00498">
    <property type="entry name" value="lexA"/>
    <property type="match status" value="1"/>
</dbReference>
<dbReference type="AlphaFoldDB" id="A0A1I2LL26"/>
<gene>
    <name evidence="14" type="ORF">SAMN04487885_110115</name>
</gene>
<dbReference type="InterPro" id="IPR006197">
    <property type="entry name" value="Peptidase_S24_LexA"/>
</dbReference>
<evidence type="ECO:0000256" key="8">
    <source>
        <dbReference type="ARBA" id="ARBA00023125"/>
    </source>
</evidence>
<evidence type="ECO:0000313" key="15">
    <source>
        <dbReference type="Proteomes" id="UP000182135"/>
    </source>
</evidence>
<evidence type="ECO:0000313" key="14">
    <source>
        <dbReference type="EMBL" id="SFF79160.1"/>
    </source>
</evidence>
<dbReference type="InterPro" id="IPR006200">
    <property type="entry name" value="LexA"/>
</dbReference>
<dbReference type="CDD" id="cd06529">
    <property type="entry name" value="S24_LexA-like"/>
    <property type="match status" value="1"/>
</dbReference>
<reference evidence="14 15" key="1">
    <citation type="submission" date="2016-10" db="EMBL/GenBank/DDBJ databases">
        <authorList>
            <person name="de Groot N.N."/>
        </authorList>
    </citation>
    <scope>NUCLEOTIDE SEQUENCE [LARGE SCALE GENOMIC DNA]</scope>
    <source>
        <strain evidence="14 15">NLAE-zl-G419</strain>
    </source>
</reference>
<evidence type="ECO:0000256" key="10">
    <source>
        <dbReference type="ARBA" id="ARBA00023204"/>
    </source>
</evidence>
<dbReference type="GO" id="GO:0006260">
    <property type="term" value="P:DNA replication"/>
    <property type="evidence" value="ECO:0007669"/>
    <property type="project" value="UniProtKB-KW"/>
</dbReference>
<dbReference type="GeneID" id="90545704"/>
<dbReference type="PANTHER" id="PTHR33516:SF2">
    <property type="entry name" value="LEXA REPRESSOR-RELATED"/>
    <property type="match status" value="1"/>
</dbReference>
<keyword evidence="4" id="KW-0227">DNA damage</keyword>
<dbReference type="OrthoDB" id="9787585at2"/>
<organism evidence="14 15">
    <name type="scientific">Clostridium cadaveris</name>
    <dbReference type="NCBI Taxonomy" id="1529"/>
    <lineage>
        <taxon>Bacteria</taxon>
        <taxon>Bacillati</taxon>
        <taxon>Bacillota</taxon>
        <taxon>Clostridia</taxon>
        <taxon>Eubacteriales</taxon>
        <taxon>Clostridiaceae</taxon>
        <taxon>Clostridium</taxon>
    </lineage>
</organism>
<dbReference type="Pfam" id="PF00717">
    <property type="entry name" value="Peptidase_S24"/>
    <property type="match status" value="1"/>
</dbReference>
<keyword evidence="5 12" id="KW-0378">Hydrolase</keyword>
<dbReference type="SUPFAM" id="SSF51306">
    <property type="entry name" value="LexA/Signal peptidase"/>
    <property type="match status" value="1"/>
</dbReference>
<evidence type="ECO:0000256" key="2">
    <source>
        <dbReference type="ARBA" id="ARBA00022491"/>
    </source>
</evidence>
<dbReference type="eggNOG" id="COG1974">
    <property type="taxonomic scope" value="Bacteria"/>
</dbReference>
<accession>A0A1I2LL26</accession>
<keyword evidence="11" id="KW-0742">SOS response</keyword>
<dbReference type="Proteomes" id="UP000182135">
    <property type="component" value="Unassembled WGS sequence"/>
</dbReference>
<comment type="similarity">
    <text evidence="1 12">Belongs to the peptidase S24 family.</text>
</comment>
<keyword evidence="9" id="KW-0804">Transcription</keyword>
<keyword evidence="3" id="KW-0235">DNA replication</keyword>
<evidence type="ECO:0000256" key="11">
    <source>
        <dbReference type="ARBA" id="ARBA00023236"/>
    </source>
</evidence>
<dbReference type="GO" id="GO:0006281">
    <property type="term" value="P:DNA repair"/>
    <property type="evidence" value="ECO:0007669"/>
    <property type="project" value="UniProtKB-KW"/>
</dbReference>
<dbReference type="STRING" id="1529.SAMN04487885_110115"/>
<evidence type="ECO:0000256" key="4">
    <source>
        <dbReference type="ARBA" id="ARBA00022763"/>
    </source>
</evidence>
<keyword evidence="2" id="KW-0678">Repressor</keyword>
<dbReference type="InterPro" id="IPR039418">
    <property type="entry name" value="LexA-like"/>
</dbReference>
<evidence type="ECO:0000256" key="3">
    <source>
        <dbReference type="ARBA" id="ARBA00022705"/>
    </source>
</evidence>